<dbReference type="AlphaFoldDB" id="A0A0E9QEM9"/>
<reference evidence="1" key="1">
    <citation type="submission" date="2014-11" db="EMBL/GenBank/DDBJ databases">
        <authorList>
            <person name="Amaro Gonzalez C."/>
        </authorList>
    </citation>
    <scope>NUCLEOTIDE SEQUENCE</scope>
</reference>
<dbReference type="EMBL" id="GBXM01093994">
    <property type="protein sequence ID" value="JAH14583.1"/>
    <property type="molecule type" value="Transcribed_RNA"/>
</dbReference>
<name>A0A0E9QEM9_ANGAN</name>
<sequence>MPRKVISDSHGPICNHIHACLTWLASIQCPLWTGYLMTLSCIKLIF</sequence>
<accession>A0A0E9QEM9</accession>
<organism evidence="1">
    <name type="scientific">Anguilla anguilla</name>
    <name type="common">European freshwater eel</name>
    <name type="synonym">Muraena anguilla</name>
    <dbReference type="NCBI Taxonomy" id="7936"/>
    <lineage>
        <taxon>Eukaryota</taxon>
        <taxon>Metazoa</taxon>
        <taxon>Chordata</taxon>
        <taxon>Craniata</taxon>
        <taxon>Vertebrata</taxon>
        <taxon>Euteleostomi</taxon>
        <taxon>Actinopterygii</taxon>
        <taxon>Neopterygii</taxon>
        <taxon>Teleostei</taxon>
        <taxon>Anguilliformes</taxon>
        <taxon>Anguillidae</taxon>
        <taxon>Anguilla</taxon>
    </lineage>
</organism>
<proteinExistence type="predicted"/>
<reference evidence="1" key="2">
    <citation type="journal article" date="2015" name="Fish Shellfish Immunol.">
        <title>Early steps in the European eel (Anguilla anguilla)-Vibrio vulnificus interaction in the gills: Role of the RtxA13 toxin.</title>
        <authorList>
            <person name="Callol A."/>
            <person name="Pajuelo D."/>
            <person name="Ebbesson L."/>
            <person name="Teles M."/>
            <person name="MacKenzie S."/>
            <person name="Amaro C."/>
        </authorList>
    </citation>
    <scope>NUCLEOTIDE SEQUENCE</scope>
</reference>
<evidence type="ECO:0000313" key="1">
    <source>
        <dbReference type="EMBL" id="JAH14583.1"/>
    </source>
</evidence>
<protein>
    <submittedName>
        <fullName evidence="1">Uncharacterized protein</fullName>
    </submittedName>
</protein>